<dbReference type="Proteomes" id="UP000077734">
    <property type="component" value="Unassembled WGS sequence"/>
</dbReference>
<dbReference type="RefSeq" id="WP_064028624.1">
    <property type="nucleotide sequence ID" value="NZ_LUUL01000095.1"/>
</dbReference>
<sequence length="258" mass="29570">MLPEEQELSRLETDQATLEERVTTAELELETLKVELSQFQYRYYQRPGRLYAELDDWEARIAMVEAGMHPDDVDAQFRAQAAEEQARRSAEEAGTIEKSPFPPPEITPETKQAFRKAAKLMHPDRATTDTERERRNVMMAKVNRAYESGDLETIEKLIVEFGQDPEAIQGDDLGARMIKAIRRIAQLRRRAEEIDKQLSETQSHELYELMVTVQQAEALGSDPIGDLVQEILRQISERKIKLEMMTLTQEPIGNVLGV</sequence>
<comment type="caution">
    <text evidence="4">The sequence shown here is derived from an EMBL/GenBank/DDBJ whole genome shotgun (WGS) entry which is preliminary data.</text>
</comment>
<feature type="region of interest" description="Disordered" evidence="3">
    <location>
        <begin position="83"/>
        <end position="110"/>
    </location>
</feature>
<dbReference type="Gene3D" id="1.10.287.110">
    <property type="entry name" value="DnaJ domain"/>
    <property type="match status" value="1"/>
</dbReference>
<reference evidence="4 5" key="1">
    <citation type="submission" date="2016-03" db="EMBL/GenBank/DDBJ databases">
        <authorList>
            <person name="Heylen K."/>
            <person name="De Vos P."/>
            <person name="Vekeman B."/>
        </authorList>
    </citation>
    <scope>NUCLEOTIDE SEQUENCE [LARGE SCALE GENOMIC DNA]</scope>
    <source>
        <strain evidence="4 5">R-49807</strain>
    </source>
</reference>
<dbReference type="InterPro" id="IPR036869">
    <property type="entry name" value="J_dom_sf"/>
</dbReference>
<dbReference type="CDD" id="cd06257">
    <property type="entry name" value="DnaJ"/>
    <property type="match status" value="1"/>
</dbReference>
<evidence type="ECO:0000313" key="4">
    <source>
        <dbReference type="EMBL" id="OAI23904.1"/>
    </source>
</evidence>
<dbReference type="EMBL" id="LUUL01000095">
    <property type="protein sequence ID" value="OAI23904.1"/>
    <property type="molecule type" value="Genomic_DNA"/>
</dbReference>
<accession>A0AA91DAJ1</accession>
<keyword evidence="5" id="KW-1185">Reference proteome</keyword>
<gene>
    <name evidence="4" type="ORF">A1356_16725</name>
</gene>
<dbReference type="AlphaFoldDB" id="A0AA91DAJ1"/>
<evidence type="ECO:0000313" key="5">
    <source>
        <dbReference type="Proteomes" id="UP000077734"/>
    </source>
</evidence>
<evidence type="ECO:0000256" key="1">
    <source>
        <dbReference type="ARBA" id="ARBA00023186"/>
    </source>
</evidence>
<name>A0AA91DAJ1_9GAMM</name>
<proteinExistence type="predicted"/>
<feature type="coiled-coil region" evidence="2">
    <location>
        <begin position="177"/>
        <end position="204"/>
    </location>
</feature>
<evidence type="ECO:0000256" key="3">
    <source>
        <dbReference type="SAM" id="MobiDB-lite"/>
    </source>
</evidence>
<keyword evidence="2" id="KW-0175">Coiled coil</keyword>
<organism evidence="4 5">
    <name type="scientific">Methylomonas koyamae</name>
    <dbReference type="NCBI Taxonomy" id="702114"/>
    <lineage>
        <taxon>Bacteria</taxon>
        <taxon>Pseudomonadati</taxon>
        <taxon>Pseudomonadota</taxon>
        <taxon>Gammaproteobacteria</taxon>
        <taxon>Methylococcales</taxon>
        <taxon>Methylococcaceae</taxon>
        <taxon>Methylomonas</taxon>
    </lineage>
</organism>
<keyword evidence="1" id="KW-0143">Chaperone</keyword>
<evidence type="ECO:0000256" key="2">
    <source>
        <dbReference type="SAM" id="Coils"/>
    </source>
</evidence>
<feature type="coiled-coil region" evidence="2">
    <location>
        <begin position="8"/>
        <end position="35"/>
    </location>
</feature>
<protein>
    <submittedName>
        <fullName evidence="4">Molecular chaperone DnaJ</fullName>
    </submittedName>
</protein>
<dbReference type="InterPro" id="IPR001623">
    <property type="entry name" value="DnaJ_domain"/>
</dbReference>
<dbReference type="SUPFAM" id="SSF46565">
    <property type="entry name" value="Chaperone J-domain"/>
    <property type="match status" value="1"/>
</dbReference>